<dbReference type="PANTHER" id="PTHR35519:SF2">
    <property type="entry name" value="PH DOMAIN PROTEIN"/>
    <property type="match status" value="1"/>
</dbReference>
<dbReference type="Pfam" id="PF13430">
    <property type="entry name" value="DUF4112"/>
    <property type="match status" value="1"/>
</dbReference>
<dbReference type="AlphaFoldDB" id="A0A1X6YLQ0"/>
<accession>A0A1X6YLQ0</accession>
<name>A0A1X6YLQ0_9RHOB</name>
<sequence length="126" mass="13858">MTATAAQIMEGPSRAEALARLRRLERLADRMDRAFRLPGTNIRFGWDSIVGLLPGIGDTAALAPAAWIILEAHRMGLPRYRVAQMVGNAGIDWIVGSIPLFGDIFDVGWKGNLRNVALIRRHLEGV</sequence>
<dbReference type="InterPro" id="IPR025187">
    <property type="entry name" value="DUF4112"/>
</dbReference>
<gene>
    <name evidence="1" type="ORF">PSM7751_00813</name>
</gene>
<protein>
    <recommendedName>
        <fullName evidence="3">DUF4112 domain-containing protein</fullName>
    </recommendedName>
</protein>
<dbReference type="RefSeq" id="WP_232618236.1">
    <property type="nucleotide sequence ID" value="NZ_FWFN01000002.1"/>
</dbReference>
<dbReference type="Proteomes" id="UP000193963">
    <property type="component" value="Unassembled WGS sequence"/>
</dbReference>
<organism evidence="1 2">
    <name type="scientific">Pseudooceanicola marinus</name>
    <dbReference type="NCBI Taxonomy" id="396013"/>
    <lineage>
        <taxon>Bacteria</taxon>
        <taxon>Pseudomonadati</taxon>
        <taxon>Pseudomonadota</taxon>
        <taxon>Alphaproteobacteria</taxon>
        <taxon>Rhodobacterales</taxon>
        <taxon>Paracoccaceae</taxon>
        <taxon>Pseudooceanicola</taxon>
    </lineage>
</organism>
<proteinExistence type="predicted"/>
<dbReference type="PANTHER" id="PTHR35519">
    <property type="entry name" value="MEMBRANE PROTEINS"/>
    <property type="match status" value="1"/>
</dbReference>
<reference evidence="1 2" key="1">
    <citation type="submission" date="2017-03" db="EMBL/GenBank/DDBJ databases">
        <authorList>
            <person name="Afonso C.L."/>
            <person name="Miller P.J."/>
            <person name="Scott M.A."/>
            <person name="Spackman E."/>
            <person name="Goraichik I."/>
            <person name="Dimitrov K.M."/>
            <person name="Suarez D.L."/>
            <person name="Swayne D.E."/>
        </authorList>
    </citation>
    <scope>NUCLEOTIDE SEQUENCE [LARGE SCALE GENOMIC DNA]</scope>
    <source>
        <strain evidence="1 2">CECT 7751</strain>
    </source>
</reference>
<keyword evidence="2" id="KW-1185">Reference proteome</keyword>
<evidence type="ECO:0000313" key="2">
    <source>
        <dbReference type="Proteomes" id="UP000193963"/>
    </source>
</evidence>
<evidence type="ECO:0008006" key="3">
    <source>
        <dbReference type="Google" id="ProtNLM"/>
    </source>
</evidence>
<dbReference type="EMBL" id="FWFN01000002">
    <property type="protein sequence ID" value="SLN24218.1"/>
    <property type="molecule type" value="Genomic_DNA"/>
</dbReference>
<evidence type="ECO:0000313" key="1">
    <source>
        <dbReference type="EMBL" id="SLN24218.1"/>
    </source>
</evidence>